<keyword evidence="3" id="KW-0489">Methyltransferase</keyword>
<evidence type="ECO:0000259" key="2">
    <source>
        <dbReference type="Pfam" id="PF18135"/>
    </source>
</evidence>
<dbReference type="InterPro" id="IPR041635">
    <property type="entry name" value="Type_ISP_LLaBIII_C"/>
</dbReference>
<sequence length="138" mass="15781">MEDAAIGETPYPFDGEAPEDGELDCVVDKPRFEPQPFVSSEVERQDDDESHVSTALDTNGRSGRVYINGKGEAGQYFSDVPELAWNFYIGGYQPAQKWLKDRKGRKLSWDDIRHYQKIIKILSQTDRIMKEIKLPLAE</sequence>
<proteinExistence type="predicted"/>
<name>A0A3B0R0F2_9ZZZZ</name>
<organism evidence="3">
    <name type="scientific">hydrothermal vent metagenome</name>
    <dbReference type="NCBI Taxonomy" id="652676"/>
    <lineage>
        <taxon>unclassified sequences</taxon>
        <taxon>metagenomes</taxon>
        <taxon>ecological metagenomes</taxon>
    </lineage>
</organism>
<protein>
    <submittedName>
        <fullName evidence="3">Adenine specific DNA methyltransferase</fullName>
    </submittedName>
</protein>
<dbReference type="Pfam" id="PF18135">
    <property type="entry name" value="Type_ISP_C"/>
    <property type="match status" value="1"/>
</dbReference>
<gene>
    <name evidence="3" type="ORF">MNBD_ALPHA04-317</name>
</gene>
<evidence type="ECO:0000313" key="3">
    <source>
        <dbReference type="EMBL" id="VAV86980.1"/>
    </source>
</evidence>
<dbReference type="GO" id="GO:0032259">
    <property type="term" value="P:methylation"/>
    <property type="evidence" value="ECO:0007669"/>
    <property type="project" value="UniProtKB-KW"/>
</dbReference>
<dbReference type="AlphaFoldDB" id="A0A3B0R0F2"/>
<evidence type="ECO:0000256" key="1">
    <source>
        <dbReference type="SAM" id="MobiDB-lite"/>
    </source>
</evidence>
<keyword evidence="3" id="KW-0808">Transferase</keyword>
<feature type="domain" description="Type ISP restriction-modification enzyme LLaBIII C-terminal specificity" evidence="2">
    <location>
        <begin position="41"/>
        <end position="131"/>
    </location>
</feature>
<dbReference type="EMBL" id="UOEF01000002">
    <property type="protein sequence ID" value="VAV86980.1"/>
    <property type="molecule type" value="Genomic_DNA"/>
</dbReference>
<dbReference type="GO" id="GO:0008168">
    <property type="term" value="F:methyltransferase activity"/>
    <property type="evidence" value="ECO:0007669"/>
    <property type="project" value="UniProtKB-KW"/>
</dbReference>
<reference evidence="3" key="1">
    <citation type="submission" date="2018-06" db="EMBL/GenBank/DDBJ databases">
        <authorList>
            <person name="Zhirakovskaya E."/>
        </authorList>
    </citation>
    <scope>NUCLEOTIDE SEQUENCE</scope>
</reference>
<feature type="region of interest" description="Disordered" evidence="1">
    <location>
        <begin position="1"/>
        <end position="20"/>
    </location>
</feature>
<feature type="region of interest" description="Disordered" evidence="1">
    <location>
        <begin position="37"/>
        <end position="57"/>
    </location>
</feature>
<accession>A0A3B0R0F2</accession>